<name>A0A2T0BC12_9CLOT</name>
<dbReference type="PANTHER" id="PTHR18964:SF170">
    <property type="entry name" value="SUGAR KINASE"/>
    <property type="match status" value="1"/>
</dbReference>
<dbReference type="PANTHER" id="PTHR18964">
    <property type="entry name" value="ROK (REPRESSOR, ORF, KINASE) FAMILY"/>
    <property type="match status" value="1"/>
</dbReference>
<keyword evidence="2" id="KW-0808">Transferase</keyword>
<comment type="similarity">
    <text evidence="1">Belongs to the ROK (NagC/XylR) family.</text>
</comment>
<dbReference type="EMBL" id="PVXQ01000029">
    <property type="protein sequence ID" value="PRR81440.1"/>
    <property type="molecule type" value="Genomic_DNA"/>
</dbReference>
<keyword evidence="3" id="KW-1185">Reference proteome</keyword>
<dbReference type="Proteomes" id="UP000239471">
    <property type="component" value="Unassembled WGS sequence"/>
</dbReference>
<evidence type="ECO:0000313" key="3">
    <source>
        <dbReference type="Proteomes" id="UP000239471"/>
    </source>
</evidence>
<dbReference type="InterPro" id="IPR043129">
    <property type="entry name" value="ATPase_NBD"/>
</dbReference>
<dbReference type="AlphaFoldDB" id="A0A2T0BC12"/>
<reference evidence="2 3" key="1">
    <citation type="submission" date="2018-03" db="EMBL/GenBank/DDBJ databases">
        <title>Genome sequence of Clostridium vincentii DSM 10228.</title>
        <authorList>
            <person name="Poehlein A."/>
            <person name="Daniel R."/>
        </authorList>
    </citation>
    <scope>NUCLEOTIDE SEQUENCE [LARGE SCALE GENOMIC DNA]</scope>
    <source>
        <strain evidence="2 3">DSM 10228</strain>
    </source>
</reference>
<dbReference type="SUPFAM" id="SSF53067">
    <property type="entry name" value="Actin-like ATPase domain"/>
    <property type="match status" value="1"/>
</dbReference>
<evidence type="ECO:0000256" key="1">
    <source>
        <dbReference type="ARBA" id="ARBA00006479"/>
    </source>
</evidence>
<dbReference type="EC" id="2.7.1.85" evidence="2"/>
<gene>
    <name evidence="2" type="primary">bglK_2</name>
    <name evidence="2" type="ORF">CLVI_24670</name>
</gene>
<dbReference type="GO" id="GO:0047700">
    <property type="term" value="F:beta-glucoside kinase activity"/>
    <property type="evidence" value="ECO:0007669"/>
    <property type="project" value="UniProtKB-EC"/>
</dbReference>
<dbReference type="CDD" id="cd24152">
    <property type="entry name" value="ASKHA_NBD_ROK-like"/>
    <property type="match status" value="1"/>
</dbReference>
<dbReference type="Gene3D" id="3.30.420.40">
    <property type="match status" value="2"/>
</dbReference>
<dbReference type="RefSeq" id="WP_106060402.1">
    <property type="nucleotide sequence ID" value="NZ_PVXQ01000029.1"/>
</dbReference>
<protein>
    <submittedName>
        <fullName evidence="2">Beta-glucoside kinase</fullName>
        <ecNumber evidence="2">2.7.1.85</ecNumber>
    </submittedName>
</protein>
<dbReference type="OrthoDB" id="9795247at2"/>
<evidence type="ECO:0000313" key="2">
    <source>
        <dbReference type="EMBL" id="PRR81440.1"/>
    </source>
</evidence>
<keyword evidence="2" id="KW-0418">Kinase</keyword>
<accession>A0A2T0BC12</accession>
<organism evidence="2 3">
    <name type="scientific">Clostridium vincentii</name>
    <dbReference type="NCBI Taxonomy" id="52704"/>
    <lineage>
        <taxon>Bacteria</taxon>
        <taxon>Bacillati</taxon>
        <taxon>Bacillota</taxon>
        <taxon>Clostridia</taxon>
        <taxon>Eubacteriales</taxon>
        <taxon>Clostridiaceae</taxon>
        <taxon>Clostridium</taxon>
    </lineage>
</organism>
<proteinExistence type="inferred from homology"/>
<dbReference type="InterPro" id="IPR000600">
    <property type="entry name" value="ROK"/>
</dbReference>
<comment type="caution">
    <text evidence="2">The sequence shown here is derived from an EMBL/GenBank/DDBJ whole genome shotgun (WGS) entry which is preliminary data.</text>
</comment>
<dbReference type="Pfam" id="PF00480">
    <property type="entry name" value="ROK"/>
    <property type="match status" value="1"/>
</dbReference>
<sequence length="300" mass="33172">MRNYMVFDIGKTSVKCSVITESGEILTNHRINIAKNLEGFFNGLVKVSSDNKKLYSLSGIAISAPGAVDSDTGIIGGSSLLPYIHGPNFKKVLFERTGLNIEIENNVNCAGLGESWLGAAIEERDSAFILCGSSIGGSIVKNNKIHKGIHKNSGEFGYCIVDYNDDKDEKFVSWSRAASTTALARNIAIKKGVSLDEIDGFKSFDLYEKNDPIAIQEVDRYFTYMAIGIFNIQYTYDPEVIILGGRICVRENYITNINKKLDEIMNSGTEGKIKPIIRKSKFGYDANKIGALYNFIIRNN</sequence>